<keyword evidence="4" id="KW-0472">Membrane</keyword>
<gene>
    <name evidence="5" type="ORF">BJ508DRAFT_410917</name>
</gene>
<dbReference type="AlphaFoldDB" id="A0A3N4IYH4"/>
<keyword evidence="1" id="KW-0880">Kelch repeat</keyword>
<evidence type="ECO:0000313" key="5">
    <source>
        <dbReference type="EMBL" id="RPA86714.1"/>
    </source>
</evidence>
<dbReference type="EMBL" id="ML119648">
    <property type="protein sequence ID" value="RPA86714.1"/>
    <property type="molecule type" value="Genomic_DNA"/>
</dbReference>
<proteinExistence type="predicted"/>
<dbReference type="InterPro" id="IPR011043">
    <property type="entry name" value="Gal_Oxase/kelch_b-propeller"/>
</dbReference>
<evidence type="ECO:0008006" key="7">
    <source>
        <dbReference type="Google" id="ProtNLM"/>
    </source>
</evidence>
<organism evidence="5 6">
    <name type="scientific">Ascobolus immersus RN42</name>
    <dbReference type="NCBI Taxonomy" id="1160509"/>
    <lineage>
        <taxon>Eukaryota</taxon>
        <taxon>Fungi</taxon>
        <taxon>Dikarya</taxon>
        <taxon>Ascomycota</taxon>
        <taxon>Pezizomycotina</taxon>
        <taxon>Pezizomycetes</taxon>
        <taxon>Pezizales</taxon>
        <taxon>Ascobolaceae</taxon>
        <taxon>Ascobolus</taxon>
    </lineage>
</organism>
<accession>A0A3N4IYH4</accession>
<feature type="region of interest" description="Disordered" evidence="3">
    <location>
        <begin position="456"/>
        <end position="478"/>
    </location>
</feature>
<feature type="transmembrane region" description="Helical" evidence="4">
    <location>
        <begin position="482"/>
        <end position="508"/>
    </location>
</feature>
<dbReference type="PANTHER" id="PTHR46093">
    <property type="entry name" value="ACYL-COA-BINDING DOMAIN-CONTAINING PROTEIN 5"/>
    <property type="match status" value="1"/>
</dbReference>
<evidence type="ECO:0000256" key="2">
    <source>
        <dbReference type="ARBA" id="ARBA00022737"/>
    </source>
</evidence>
<feature type="region of interest" description="Disordered" evidence="3">
    <location>
        <begin position="579"/>
        <end position="601"/>
    </location>
</feature>
<sequence>MATSKVDKSEWKRCWHQQQMPAVVDDKIYLIGGLYLENRPMNGSVEVEYHTSPDILVFDFTKDTIASDNGVPYKTIPIPTDKIPVLQNGAFWSISNDKLLLSNGMLQRDLLVSSTDHSSRLNLTREAPLGRKWEYTISTNTWKTIPKNKEAGYSAVKASTTFAKKAKKGFVVNGGRLKANEWRHPVKDWQWALDPEMKIERAGLESMLVFDGQSDEWSLAKLPGWGQNYAGAAVTVEGAGKEGVVVVVGGSRDWDEKDRISLEHVQVYDIASGNWYNQSTTVPSRIGSNSFGFNSEFPDPRTRHCAVTASSPDGSSHNIYIFGGRKANGSLKEDEEVLNDVWVLSLPSFTWTKLDSALGFIPKIDTPCALVGEKYMFALATAPEGVYTSLCSDKMDYQLLDLTTGSWIREFKAGQKYKVPEAIYSIIGGDENGKATLIKPENGFVSKAMGEVFGVQEPGLGKGGSNPGENSKPGSSSDGGGIGAGAIAGIIVGAVALVSIVVVVLWLLRRRKRKRESDVLPHEAENTARVSELYGKEGPVEADGTSTARSGLLSGYGTSSTGHTYPPTELPVGERVIAELGTDGPSHGHWRDVKEPVKDKS</sequence>
<evidence type="ECO:0000256" key="1">
    <source>
        <dbReference type="ARBA" id="ARBA00022441"/>
    </source>
</evidence>
<feature type="compositionally biased region" description="Basic and acidic residues" evidence="3">
    <location>
        <begin position="589"/>
        <end position="601"/>
    </location>
</feature>
<keyword evidence="4" id="KW-0812">Transmembrane</keyword>
<dbReference type="Proteomes" id="UP000275078">
    <property type="component" value="Unassembled WGS sequence"/>
</dbReference>
<evidence type="ECO:0000256" key="4">
    <source>
        <dbReference type="SAM" id="Phobius"/>
    </source>
</evidence>
<evidence type="ECO:0000256" key="3">
    <source>
        <dbReference type="SAM" id="MobiDB-lite"/>
    </source>
</evidence>
<keyword evidence="4" id="KW-1133">Transmembrane helix</keyword>
<keyword evidence="6" id="KW-1185">Reference proteome</keyword>
<name>A0A3N4IYH4_ASCIM</name>
<dbReference type="OrthoDB" id="10251809at2759"/>
<dbReference type="SUPFAM" id="SSF50965">
    <property type="entry name" value="Galactose oxidase, central domain"/>
    <property type="match status" value="1"/>
</dbReference>
<evidence type="ECO:0000313" key="6">
    <source>
        <dbReference type="Proteomes" id="UP000275078"/>
    </source>
</evidence>
<reference evidence="5 6" key="1">
    <citation type="journal article" date="2018" name="Nat. Ecol. Evol.">
        <title>Pezizomycetes genomes reveal the molecular basis of ectomycorrhizal truffle lifestyle.</title>
        <authorList>
            <person name="Murat C."/>
            <person name="Payen T."/>
            <person name="Noel B."/>
            <person name="Kuo A."/>
            <person name="Morin E."/>
            <person name="Chen J."/>
            <person name="Kohler A."/>
            <person name="Krizsan K."/>
            <person name="Balestrini R."/>
            <person name="Da Silva C."/>
            <person name="Montanini B."/>
            <person name="Hainaut M."/>
            <person name="Levati E."/>
            <person name="Barry K.W."/>
            <person name="Belfiori B."/>
            <person name="Cichocki N."/>
            <person name="Clum A."/>
            <person name="Dockter R.B."/>
            <person name="Fauchery L."/>
            <person name="Guy J."/>
            <person name="Iotti M."/>
            <person name="Le Tacon F."/>
            <person name="Lindquist E.A."/>
            <person name="Lipzen A."/>
            <person name="Malagnac F."/>
            <person name="Mello A."/>
            <person name="Molinier V."/>
            <person name="Miyauchi S."/>
            <person name="Poulain J."/>
            <person name="Riccioni C."/>
            <person name="Rubini A."/>
            <person name="Sitrit Y."/>
            <person name="Splivallo R."/>
            <person name="Traeger S."/>
            <person name="Wang M."/>
            <person name="Zifcakova L."/>
            <person name="Wipf D."/>
            <person name="Zambonelli A."/>
            <person name="Paolocci F."/>
            <person name="Nowrousian M."/>
            <person name="Ottonello S."/>
            <person name="Baldrian P."/>
            <person name="Spatafora J.W."/>
            <person name="Henrissat B."/>
            <person name="Nagy L.G."/>
            <person name="Aury J.M."/>
            <person name="Wincker P."/>
            <person name="Grigoriev I.V."/>
            <person name="Bonfante P."/>
            <person name="Martin F.M."/>
        </authorList>
    </citation>
    <scope>NUCLEOTIDE SEQUENCE [LARGE SCALE GENOMIC DNA]</scope>
    <source>
        <strain evidence="5 6">RN42</strain>
    </source>
</reference>
<dbReference type="Gene3D" id="2.120.10.80">
    <property type="entry name" value="Kelch-type beta propeller"/>
    <property type="match status" value="2"/>
</dbReference>
<dbReference type="InterPro" id="IPR015915">
    <property type="entry name" value="Kelch-typ_b-propeller"/>
</dbReference>
<protein>
    <recommendedName>
        <fullName evidence="7">Galactose oxidase</fullName>
    </recommendedName>
</protein>
<dbReference type="PANTHER" id="PTHR46093:SF18">
    <property type="entry name" value="FIBRONECTIN TYPE-III DOMAIN-CONTAINING PROTEIN"/>
    <property type="match status" value="1"/>
</dbReference>
<keyword evidence="2" id="KW-0677">Repeat</keyword>